<gene>
    <name evidence="1" type="ORF">Godav_004649</name>
</gene>
<organism evidence="1 2">
    <name type="scientific">Gossypium davidsonii</name>
    <name type="common">Davidson's cotton</name>
    <name type="synonym">Gossypium klotzschianum subsp. davidsonii</name>
    <dbReference type="NCBI Taxonomy" id="34287"/>
    <lineage>
        <taxon>Eukaryota</taxon>
        <taxon>Viridiplantae</taxon>
        <taxon>Streptophyta</taxon>
        <taxon>Embryophyta</taxon>
        <taxon>Tracheophyta</taxon>
        <taxon>Spermatophyta</taxon>
        <taxon>Magnoliopsida</taxon>
        <taxon>eudicotyledons</taxon>
        <taxon>Gunneridae</taxon>
        <taxon>Pentapetalae</taxon>
        <taxon>rosids</taxon>
        <taxon>malvids</taxon>
        <taxon>Malvales</taxon>
        <taxon>Malvaceae</taxon>
        <taxon>Malvoideae</taxon>
        <taxon>Gossypium</taxon>
    </lineage>
</organism>
<comment type="caution">
    <text evidence="1">The sequence shown here is derived from an EMBL/GenBank/DDBJ whole genome shotgun (WGS) entry which is preliminary data.</text>
</comment>
<evidence type="ECO:0000313" key="1">
    <source>
        <dbReference type="EMBL" id="MBA0627100.1"/>
    </source>
</evidence>
<accession>A0A7J8SMS6</accession>
<dbReference type="InterPro" id="IPR027443">
    <property type="entry name" value="IPNS-like_sf"/>
</dbReference>
<keyword evidence="2" id="KW-1185">Reference proteome</keyword>
<protein>
    <submittedName>
        <fullName evidence="1">Uncharacterized protein</fullName>
    </submittedName>
</protein>
<feature type="non-terminal residue" evidence="1">
    <location>
        <position position="56"/>
    </location>
</feature>
<evidence type="ECO:0000313" key="2">
    <source>
        <dbReference type="Proteomes" id="UP000593561"/>
    </source>
</evidence>
<name>A0A7J8SMS6_GOSDV</name>
<dbReference type="EMBL" id="JABFAC010000010">
    <property type="protein sequence ID" value="MBA0627100.1"/>
    <property type="molecule type" value="Genomic_DNA"/>
</dbReference>
<reference evidence="1 2" key="1">
    <citation type="journal article" date="2019" name="Genome Biol. Evol.">
        <title>Insights into the evolution of the New World diploid cottons (Gossypium, subgenus Houzingenia) based on genome sequencing.</title>
        <authorList>
            <person name="Grover C.E."/>
            <person name="Arick M.A. 2nd"/>
            <person name="Thrash A."/>
            <person name="Conover J.L."/>
            <person name="Sanders W.S."/>
            <person name="Peterson D.G."/>
            <person name="Frelichowski J.E."/>
            <person name="Scheffler J.A."/>
            <person name="Scheffler B.E."/>
            <person name="Wendel J.F."/>
        </authorList>
    </citation>
    <scope>NUCLEOTIDE SEQUENCE [LARGE SCALE GENOMIC DNA]</scope>
    <source>
        <strain evidence="1">27</strain>
        <tissue evidence="1">Leaf</tissue>
    </source>
</reference>
<proteinExistence type="predicted"/>
<sequence length="56" mass="6599">MSIASFYNPESDAVIYPAPTLVDKEAEEPILYPKFMFEDYMKVYPALKFEDNEPRF</sequence>
<dbReference type="Gene3D" id="2.60.120.330">
    <property type="entry name" value="B-lactam Antibiotic, Isopenicillin N Synthase, Chain"/>
    <property type="match status" value="1"/>
</dbReference>
<dbReference type="SUPFAM" id="SSF51197">
    <property type="entry name" value="Clavaminate synthase-like"/>
    <property type="match status" value="1"/>
</dbReference>
<dbReference type="Proteomes" id="UP000593561">
    <property type="component" value="Unassembled WGS sequence"/>
</dbReference>
<dbReference type="AlphaFoldDB" id="A0A7J8SMS6"/>